<reference evidence="1" key="1">
    <citation type="submission" date="2020-05" db="EMBL/GenBank/DDBJ databases">
        <authorList>
            <person name="Chiriac C."/>
            <person name="Salcher M."/>
            <person name="Ghai R."/>
            <person name="Kavagutti S V."/>
        </authorList>
    </citation>
    <scope>NUCLEOTIDE SEQUENCE</scope>
</reference>
<evidence type="ECO:0000313" key="1">
    <source>
        <dbReference type="EMBL" id="CAB5221994.1"/>
    </source>
</evidence>
<sequence length="85" mass="10034">MTLDEAYCLIEKLNDEAHGLAWDLWIEADEKDDEELRETASDVQRGHFGDLIEELEPSVQRELLQYCAQDEDFKDQFETYYGEID</sequence>
<proteinExistence type="predicted"/>
<name>A0A6J7X0V9_9CAUD</name>
<gene>
    <name evidence="1" type="ORF">UFOVP242_208</name>
</gene>
<organism evidence="1">
    <name type="scientific">uncultured Caudovirales phage</name>
    <dbReference type="NCBI Taxonomy" id="2100421"/>
    <lineage>
        <taxon>Viruses</taxon>
        <taxon>Duplodnaviria</taxon>
        <taxon>Heunggongvirae</taxon>
        <taxon>Uroviricota</taxon>
        <taxon>Caudoviricetes</taxon>
        <taxon>Peduoviridae</taxon>
        <taxon>Maltschvirus</taxon>
        <taxon>Maltschvirus maltsch</taxon>
    </lineage>
</organism>
<protein>
    <submittedName>
        <fullName evidence="1">Uncharacterized protein</fullName>
    </submittedName>
</protein>
<accession>A0A6J7X0V9</accession>
<dbReference type="EMBL" id="LR798294">
    <property type="protein sequence ID" value="CAB5221994.1"/>
    <property type="molecule type" value="Genomic_DNA"/>
</dbReference>